<name>J9DXK9_9PROT</name>
<dbReference type="SUPFAM" id="SSF52016">
    <property type="entry name" value="LeuD/IlvD-like"/>
    <property type="match status" value="1"/>
</dbReference>
<keyword evidence="6 9" id="KW-0311">Gluconate utilization</keyword>
<feature type="binding site" evidence="9">
    <location>
        <position position="154"/>
    </location>
    <ligand>
        <name>[4Fe-4S] cluster</name>
        <dbReference type="ChEBI" id="CHEBI:49883"/>
    </ligand>
</feature>
<protein>
    <recommendedName>
        <fullName evidence="9 10">Phosphogluconate dehydratase</fullName>
        <ecNumber evidence="9 10">4.2.1.12</ecNumber>
    </recommendedName>
</protein>
<evidence type="ECO:0000256" key="1">
    <source>
        <dbReference type="ARBA" id="ARBA00006486"/>
    </source>
</evidence>
<dbReference type="PANTHER" id="PTHR43661:SF1">
    <property type="entry name" value="PHOSPHOGLUCONATE DEHYDRATASE"/>
    <property type="match status" value="1"/>
</dbReference>
<dbReference type="InterPro" id="IPR042096">
    <property type="entry name" value="Dihydro-acid_dehy_C"/>
</dbReference>
<proteinExistence type="inferred from homology"/>
<evidence type="ECO:0000313" key="13">
    <source>
        <dbReference type="EMBL" id="EJW20414.1"/>
    </source>
</evidence>
<evidence type="ECO:0000313" key="14">
    <source>
        <dbReference type="Proteomes" id="UP000004836"/>
    </source>
</evidence>
<comment type="pathway">
    <text evidence="9">Carbohydrate metabolism; Entner-Doudoroff pathway.</text>
</comment>
<evidence type="ECO:0000256" key="10">
    <source>
        <dbReference type="NCBIfam" id="TIGR01196"/>
    </source>
</evidence>
<dbReference type="PANTHER" id="PTHR43661">
    <property type="entry name" value="D-XYLONATE DEHYDRATASE"/>
    <property type="match status" value="1"/>
</dbReference>
<dbReference type="Pfam" id="PF24877">
    <property type="entry name" value="ILV_EDD_C"/>
    <property type="match status" value="1"/>
</dbReference>
<dbReference type="AlphaFoldDB" id="J9DXK9"/>
<feature type="domain" description="Dihydroxy-acid/6-phosphogluconate dehydratase C-terminal" evidence="12">
    <location>
        <begin position="406"/>
        <end position="600"/>
    </location>
</feature>
<dbReference type="PROSITE" id="PS00886">
    <property type="entry name" value="ILVD_EDD_1"/>
    <property type="match status" value="1"/>
</dbReference>
<dbReference type="EMBL" id="ALYF01000012">
    <property type="protein sequence ID" value="EJW20414.1"/>
    <property type="molecule type" value="Genomic_DNA"/>
</dbReference>
<evidence type="ECO:0000256" key="5">
    <source>
        <dbReference type="ARBA" id="ARBA00023014"/>
    </source>
</evidence>
<keyword evidence="8 9" id="KW-0119">Carbohydrate metabolism</keyword>
<dbReference type="GO" id="GO:0046872">
    <property type="term" value="F:metal ion binding"/>
    <property type="evidence" value="ECO:0007669"/>
    <property type="project" value="UniProtKB-KW"/>
</dbReference>
<evidence type="ECO:0000256" key="4">
    <source>
        <dbReference type="ARBA" id="ARBA00023004"/>
    </source>
</evidence>
<dbReference type="OrthoDB" id="9807077at2"/>
<dbReference type="eggNOG" id="COG0129">
    <property type="taxonomic scope" value="Bacteria"/>
</dbReference>
<dbReference type="GO" id="GO:0009255">
    <property type="term" value="P:Entner-Doudoroff pathway through 6-phosphogluconate"/>
    <property type="evidence" value="ECO:0007669"/>
    <property type="project" value="UniProtKB-UniRule"/>
</dbReference>
<feature type="binding site" evidence="9">
    <location>
        <position position="221"/>
    </location>
    <ligand>
        <name>[4Fe-4S] cluster</name>
        <dbReference type="ChEBI" id="CHEBI:49883"/>
    </ligand>
</feature>
<dbReference type="NCBIfam" id="TIGR01196">
    <property type="entry name" value="edd"/>
    <property type="match status" value="1"/>
</dbReference>
<keyword evidence="5 9" id="KW-0411">Iron-sulfur</keyword>
<reference evidence="13 14" key="1">
    <citation type="journal article" date="2012" name="J. Bacteriol.">
        <title>Genome Sequence of Strain IMCC14465, Isolated from the East Sea, Belonging to the PS1 Clade of Alphaproteobacteria.</title>
        <authorList>
            <person name="Yang S.J."/>
            <person name="Kang I."/>
            <person name="Cho J.C."/>
        </authorList>
    </citation>
    <scope>NUCLEOTIDE SEQUENCE [LARGE SCALE GENOMIC DNA]</scope>
    <source>
        <strain evidence="13 14">IMCC14465</strain>
    </source>
</reference>
<dbReference type="InterPro" id="IPR000581">
    <property type="entry name" value="ILV_EDD_N"/>
</dbReference>
<evidence type="ECO:0000256" key="9">
    <source>
        <dbReference type="HAMAP-Rule" id="MF_02094"/>
    </source>
</evidence>
<dbReference type="GO" id="GO:0004456">
    <property type="term" value="F:phosphogluconate dehydratase activity"/>
    <property type="evidence" value="ECO:0007669"/>
    <property type="project" value="UniProtKB-UniRule"/>
</dbReference>
<dbReference type="STRING" id="1220535.IMCC14465_18390"/>
<keyword evidence="7 9" id="KW-0456">Lyase</keyword>
<dbReference type="GO" id="GO:0051539">
    <property type="term" value="F:4 iron, 4 sulfur cluster binding"/>
    <property type="evidence" value="ECO:0007669"/>
    <property type="project" value="UniProtKB-UniRule"/>
</dbReference>
<dbReference type="Pfam" id="PF00920">
    <property type="entry name" value="ILVD_EDD_N"/>
    <property type="match status" value="1"/>
</dbReference>
<feature type="domain" description="Dihydroxy-acid/6-phosphogluconate dehydratase N-terminal" evidence="11">
    <location>
        <begin position="67"/>
        <end position="379"/>
    </location>
</feature>
<comment type="similarity">
    <text evidence="1 9">Belongs to the IlvD/Edd family.</text>
</comment>
<dbReference type="PROSITE" id="PS00887">
    <property type="entry name" value="ILVD_EDD_2"/>
    <property type="match status" value="1"/>
</dbReference>
<dbReference type="InterPro" id="IPR037237">
    <property type="entry name" value="IlvD/EDD_N"/>
</dbReference>
<evidence type="ECO:0000256" key="3">
    <source>
        <dbReference type="ARBA" id="ARBA00022723"/>
    </source>
</evidence>
<comment type="cofactor">
    <cofactor evidence="9">
        <name>[4Fe-4S] cluster</name>
        <dbReference type="ChEBI" id="CHEBI:49883"/>
    </cofactor>
    <text evidence="9">Binds 1 [4Fe-4S] cluster.</text>
</comment>
<evidence type="ECO:0000256" key="6">
    <source>
        <dbReference type="ARBA" id="ARBA00023064"/>
    </source>
</evidence>
<dbReference type="InterPro" id="IPR056740">
    <property type="entry name" value="ILV_EDD_C"/>
</dbReference>
<dbReference type="Proteomes" id="UP000004836">
    <property type="component" value="Unassembled WGS sequence"/>
</dbReference>
<accession>J9DXK9</accession>
<dbReference type="UniPathway" id="UPA00226"/>
<dbReference type="GO" id="GO:0005829">
    <property type="term" value="C:cytosol"/>
    <property type="evidence" value="ECO:0007669"/>
    <property type="project" value="TreeGrafter"/>
</dbReference>
<comment type="function">
    <text evidence="9">Catalyzes the dehydration of 6-phospho-D-gluconate to 2-dehydro-3-deoxy-6-phospho-D-gluconate.</text>
</comment>
<dbReference type="InterPro" id="IPR020558">
    <property type="entry name" value="DiOHA_6PGluconate_deHydtase_CS"/>
</dbReference>
<dbReference type="InterPro" id="IPR004786">
    <property type="entry name" value="6-phosphgluc_deHydtase"/>
</dbReference>
<keyword evidence="4 9" id="KW-0408">Iron</keyword>
<comment type="catalytic activity">
    <reaction evidence="9">
        <text>6-phospho-D-gluconate = 2-dehydro-3-deoxy-6-phospho-D-gluconate + H2O</text>
        <dbReference type="Rhea" id="RHEA:17277"/>
        <dbReference type="ChEBI" id="CHEBI:15377"/>
        <dbReference type="ChEBI" id="CHEBI:57569"/>
        <dbReference type="ChEBI" id="CHEBI:58759"/>
        <dbReference type="EC" id="4.2.1.12"/>
    </reaction>
</comment>
<evidence type="ECO:0000256" key="2">
    <source>
        <dbReference type="ARBA" id="ARBA00022485"/>
    </source>
</evidence>
<keyword evidence="3 9" id="KW-0479">Metal-binding</keyword>
<dbReference type="Gene3D" id="3.50.30.80">
    <property type="entry name" value="IlvD/EDD C-terminal domain-like"/>
    <property type="match status" value="1"/>
</dbReference>
<evidence type="ECO:0000256" key="8">
    <source>
        <dbReference type="ARBA" id="ARBA00023277"/>
    </source>
</evidence>
<dbReference type="GO" id="GO:0019521">
    <property type="term" value="P:D-gluconate metabolic process"/>
    <property type="evidence" value="ECO:0007669"/>
    <property type="project" value="UniProtKB-KW"/>
</dbReference>
<dbReference type="HAMAP" id="MF_02094">
    <property type="entry name" value="Edd"/>
    <property type="match status" value="1"/>
</dbReference>
<keyword evidence="14" id="KW-1185">Reference proteome</keyword>
<evidence type="ECO:0000259" key="12">
    <source>
        <dbReference type="Pfam" id="PF24877"/>
    </source>
</evidence>
<dbReference type="PATRIC" id="fig|1220535.3.peg.1829"/>
<sequence length="608" mass="65552">MTHKKIIEITEKITARSQASRKNYLDMIEAAQTAHHEKGLSAGNVAHATAACPVADKKSMIAGDWAHLAIITAYNDMLSAHQPYERYPELIRGFAREFNATTQVAGGVPAMCDGVTQGQPGMELSLFSRDVIAMSTAIALSHNTFEAAIYLGICDKIVPGLLMGALQFGHLPSIFIPSGPMPSGLANEEKSRVRKAYARGEASREELLATEMKSYHSAGTCTFYGTANSNQMLMEIMGLHVPGAAFIPPETDIRDALTREAVKQLVENAQKSKTKNRLADIVTEKSIVNAMIGLLATGGSTNHTIHLPAIARAAGIHINWDDFDELSQVIPLICKIYPNGKADINQFHAAGGMSYVIRTLLDNGYLHADVKTVLGDGLESFATEPVLQGGEIEWRDGPLTSGDDSIISDAQTPFSKNGGLRTVSGNLGRGVVKISAVKHEHYIITAPARVFYDQNDVVTAFENSELERDVIIVLIGQGPKSNGMPELHKLTPPLGSLLEKGFNVALVTDGRMSGASGAVPAAIQITPEAADNGFLTRIKDGDMICLDCEKATLTNLAEDFNKRENLHDKAFKPSENTTYQTMGRNLFAPLRNVVSGAESGGSIFFEEM</sequence>
<dbReference type="SUPFAM" id="SSF143975">
    <property type="entry name" value="IlvD/EDD N-terminal domain-like"/>
    <property type="match status" value="1"/>
</dbReference>
<evidence type="ECO:0000259" key="11">
    <source>
        <dbReference type="Pfam" id="PF00920"/>
    </source>
</evidence>
<keyword evidence="2 9" id="KW-0004">4Fe-4S</keyword>
<organism evidence="13 14">
    <name type="scientific">alpha proteobacterium IMCC14465</name>
    <dbReference type="NCBI Taxonomy" id="1220535"/>
    <lineage>
        <taxon>Bacteria</taxon>
        <taxon>Pseudomonadati</taxon>
        <taxon>Pseudomonadota</taxon>
        <taxon>Alphaproteobacteria</taxon>
        <taxon>PS1 clade</taxon>
    </lineage>
</organism>
<comment type="caution">
    <text evidence="13">The sequence shown here is derived from an EMBL/GenBank/DDBJ whole genome shotgun (WGS) entry which is preliminary data.</text>
</comment>
<dbReference type="EC" id="4.2.1.12" evidence="9 10"/>
<evidence type="ECO:0000256" key="7">
    <source>
        <dbReference type="ARBA" id="ARBA00023239"/>
    </source>
</evidence>
<gene>
    <name evidence="9" type="primary">edd</name>
    <name evidence="13" type="ORF">IMCC14465_18390</name>
</gene>